<dbReference type="AlphaFoldDB" id="A0A268P5C4"/>
<evidence type="ECO:0000313" key="2">
    <source>
        <dbReference type="EMBL" id="PAE90953.1"/>
    </source>
</evidence>
<sequence>WGWGWGYPVALGAIAGFALAGLFFW</sequence>
<name>A0A268P5C4_SHOCL</name>
<dbReference type="Proteomes" id="UP000216207">
    <property type="component" value="Unassembled WGS sequence"/>
</dbReference>
<keyword evidence="1" id="KW-1133">Transmembrane helix</keyword>
<comment type="caution">
    <text evidence="2">The sequence shown here is derived from an EMBL/GenBank/DDBJ whole genome shotgun (WGS) entry which is preliminary data.</text>
</comment>
<feature type="transmembrane region" description="Helical" evidence="1">
    <location>
        <begin position="6"/>
        <end position="24"/>
    </location>
</feature>
<gene>
    <name evidence="2" type="ORF">CHH72_00005</name>
</gene>
<dbReference type="EMBL" id="NPCC01000001">
    <property type="protein sequence ID" value="PAE90953.1"/>
    <property type="molecule type" value="Genomic_DNA"/>
</dbReference>
<protein>
    <submittedName>
        <fullName evidence="2">Uncharacterized protein</fullName>
    </submittedName>
</protein>
<evidence type="ECO:0000313" key="3">
    <source>
        <dbReference type="Proteomes" id="UP000216207"/>
    </source>
</evidence>
<keyword evidence="1" id="KW-0812">Transmembrane</keyword>
<reference evidence="2 3" key="1">
    <citation type="submission" date="2017-07" db="EMBL/GenBank/DDBJ databases">
        <title>Isolation and whole genome analysis of endospore-forming bacteria from heroin.</title>
        <authorList>
            <person name="Kalinowski J."/>
            <person name="Ahrens B."/>
            <person name="Al-Dilaimi A."/>
            <person name="Winkler A."/>
            <person name="Wibberg D."/>
            <person name="Schleenbecker U."/>
            <person name="Ruckert C."/>
            <person name="Wolfel R."/>
            <person name="Grass G."/>
        </authorList>
    </citation>
    <scope>NUCLEOTIDE SEQUENCE [LARGE SCALE GENOMIC DNA]</scope>
    <source>
        <strain evidence="2 3">7539</strain>
    </source>
</reference>
<proteinExistence type="predicted"/>
<keyword evidence="1" id="KW-0472">Membrane</keyword>
<evidence type="ECO:0000256" key="1">
    <source>
        <dbReference type="SAM" id="Phobius"/>
    </source>
</evidence>
<feature type="non-terminal residue" evidence="2">
    <location>
        <position position="1"/>
    </location>
</feature>
<accession>A0A268P5C4</accession>
<organism evidence="2 3">
    <name type="scientific">Shouchella clausii</name>
    <name type="common">Alkalihalobacillus clausii</name>
    <dbReference type="NCBI Taxonomy" id="79880"/>
    <lineage>
        <taxon>Bacteria</taxon>
        <taxon>Bacillati</taxon>
        <taxon>Bacillota</taxon>
        <taxon>Bacilli</taxon>
        <taxon>Bacillales</taxon>
        <taxon>Bacillaceae</taxon>
        <taxon>Shouchella</taxon>
    </lineage>
</organism>